<sequence length="412" mass="43745">MTAPGIPAFGALQGLRVLDLTQMLAGPYATMLLADQGADVIKVEPPGGDATRRHGPFLPGARPFAEGGFGAYFGSVNRNKRSIVVDLKSEAGKAQLIAMVRQADVLVENYRAGVMEGLGLSYETLAAHNPRLVYAALRGFGDPRSGETPYTHWPAYDPVAQAMGGIMGVTGPEVGGAPTKIGPGVGDLLPAMYLAYAVAAACWSVQRTGQGQFVDVAMADAVLALCERIVYQYSAAGVDSRPDGNGHPLLCPFGIFPASGGYVSLGVPNDRFWEPLVRIMGRADLAADPRCASNEARVRHRAFVEAEVGAWTRRHTQAELVRLLGGRIPFGPVLYAQDIFNDPHFQARGMLVPTEQPGAERPLTIAGTPIHMGRTPGGVHRRAPLVDEHAGEILREFGLQPPASALPTTTTP</sequence>
<evidence type="ECO:0000256" key="1">
    <source>
        <dbReference type="ARBA" id="ARBA00022679"/>
    </source>
</evidence>
<dbReference type="InterPro" id="IPR044855">
    <property type="entry name" value="CoA-Trfase_III_dom3_sf"/>
</dbReference>
<evidence type="ECO:0000313" key="3">
    <source>
        <dbReference type="Proteomes" id="UP000216225"/>
    </source>
</evidence>
<protein>
    <submittedName>
        <fullName evidence="2">CoA transferase</fullName>
    </submittedName>
</protein>
<dbReference type="PANTHER" id="PTHR48207:SF3">
    <property type="entry name" value="SUCCINATE--HYDROXYMETHYLGLUTARATE COA-TRANSFERASE"/>
    <property type="match status" value="1"/>
</dbReference>
<name>A0A3R7HPZ7_9BURK</name>
<accession>A0A3R7HPZ7</accession>
<dbReference type="Pfam" id="PF02515">
    <property type="entry name" value="CoA_transf_3"/>
    <property type="match status" value="1"/>
</dbReference>
<dbReference type="InterPro" id="IPR050483">
    <property type="entry name" value="CoA-transferase_III_domain"/>
</dbReference>
<dbReference type="EMBL" id="NKDB02000001">
    <property type="protein sequence ID" value="RKJ98205.1"/>
    <property type="molecule type" value="Genomic_DNA"/>
</dbReference>
<organism evidence="2 3">
    <name type="scientific">Alicycliphilus denitrificans</name>
    <dbReference type="NCBI Taxonomy" id="179636"/>
    <lineage>
        <taxon>Bacteria</taxon>
        <taxon>Pseudomonadati</taxon>
        <taxon>Pseudomonadota</taxon>
        <taxon>Betaproteobacteria</taxon>
        <taxon>Burkholderiales</taxon>
        <taxon>Comamonadaceae</taxon>
        <taxon>Alicycliphilus</taxon>
    </lineage>
</organism>
<evidence type="ECO:0000313" key="2">
    <source>
        <dbReference type="EMBL" id="RKJ98205.1"/>
    </source>
</evidence>
<dbReference type="RefSeq" id="WP_094434092.1">
    <property type="nucleotide sequence ID" value="NZ_NKDB02000001.1"/>
</dbReference>
<comment type="caution">
    <text evidence="2">The sequence shown here is derived from an EMBL/GenBank/DDBJ whole genome shotgun (WGS) entry which is preliminary data.</text>
</comment>
<dbReference type="GO" id="GO:0008410">
    <property type="term" value="F:CoA-transferase activity"/>
    <property type="evidence" value="ECO:0007669"/>
    <property type="project" value="TreeGrafter"/>
</dbReference>
<dbReference type="Proteomes" id="UP000216225">
    <property type="component" value="Unassembled WGS sequence"/>
</dbReference>
<proteinExistence type="predicted"/>
<dbReference type="PANTHER" id="PTHR48207">
    <property type="entry name" value="SUCCINATE--HYDROXYMETHYLGLUTARATE COA-TRANSFERASE"/>
    <property type="match status" value="1"/>
</dbReference>
<dbReference type="Gene3D" id="3.30.1540.10">
    <property type="entry name" value="formyl-coa transferase, domain 3"/>
    <property type="match status" value="1"/>
</dbReference>
<dbReference type="AlphaFoldDB" id="A0A3R7HPZ7"/>
<dbReference type="InterPro" id="IPR023606">
    <property type="entry name" value="CoA-Trfase_III_dom_1_sf"/>
</dbReference>
<dbReference type="Gene3D" id="3.40.50.10540">
    <property type="entry name" value="Crotonobetainyl-coa:carnitine coa-transferase, domain 1"/>
    <property type="match status" value="1"/>
</dbReference>
<dbReference type="SUPFAM" id="SSF89796">
    <property type="entry name" value="CoA-transferase family III (CaiB/BaiF)"/>
    <property type="match status" value="1"/>
</dbReference>
<dbReference type="InterPro" id="IPR003673">
    <property type="entry name" value="CoA-Trfase_fam_III"/>
</dbReference>
<gene>
    <name evidence="2" type="ORF">CE154_000035</name>
</gene>
<keyword evidence="1 2" id="KW-0808">Transferase</keyword>
<reference evidence="2 3" key="1">
    <citation type="submission" date="2018-09" db="EMBL/GenBank/DDBJ databases">
        <title>Genome comparison of Alicycliphilus sp. BQ1, a polyurethanolytic bacterium, with its closest phylogenetic relatives Alicycliphilus denitrificans BC and K601, unable to attack polyurethane.</title>
        <authorList>
            <person name="Loza-Tavera H."/>
            <person name="Lozano L."/>
            <person name="Cevallos M."/>
            <person name="Maya-Lucas O."/>
            <person name="Garcia-Mena J."/>
            <person name="Hernandez J."/>
        </authorList>
    </citation>
    <scope>NUCLEOTIDE SEQUENCE [LARGE SCALE GENOMIC DNA]</scope>
    <source>
        <strain evidence="2 3">BQ1</strain>
    </source>
</reference>